<keyword evidence="3" id="KW-1003">Cell membrane</keyword>
<evidence type="ECO:0000256" key="6">
    <source>
        <dbReference type="ARBA" id="ARBA00023136"/>
    </source>
</evidence>
<dbReference type="InterPro" id="IPR006665">
    <property type="entry name" value="OmpA-like"/>
</dbReference>
<dbReference type="Gene3D" id="3.30.1330.60">
    <property type="entry name" value="OmpA-like domain"/>
    <property type="match status" value="1"/>
</dbReference>
<dbReference type="PROSITE" id="PS51123">
    <property type="entry name" value="OMPA_2"/>
    <property type="match status" value="1"/>
</dbReference>
<proteinExistence type="inferred from homology"/>
<comment type="similarity">
    <text evidence="2">Belongs to the MotB family.</text>
</comment>
<dbReference type="PANTHER" id="PTHR30329:SF21">
    <property type="entry name" value="LIPOPROTEIN YIAD-RELATED"/>
    <property type="match status" value="1"/>
</dbReference>
<accession>A0A7C4LL76</accession>
<feature type="region of interest" description="Disordered" evidence="8">
    <location>
        <begin position="71"/>
        <end position="95"/>
    </location>
</feature>
<keyword evidence="6 7" id="KW-0472">Membrane</keyword>
<comment type="caution">
    <text evidence="11">The sequence shown here is derived from an EMBL/GenBank/DDBJ whole genome shotgun (WGS) entry which is preliminary data.</text>
</comment>
<feature type="compositionally biased region" description="Low complexity" evidence="8">
    <location>
        <begin position="315"/>
        <end position="330"/>
    </location>
</feature>
<dbReference type="InterPro" id="IPR036737">
    <property type="entry name" value="OmpA-like_sf"/>
</dbReference>
<evidence type="ECO:0000256" key="7">
    <source>
        <dbReference type="PROSITE-ProRule" id="PRU00473"/>
    </source>
</evidence>
<evidence type="ECO:0000256" key="8">
    <source>
        <dbReference type="SAM" id="MobiDB-lite"/>
    </source>
</evidence>
<evidence type="ECO:0000259" key="10">
    <source>
        <dbReference type="PROSITE" id="PS51123"/>
    </source>
</evidence>
<feature type="transmembrane region" description="Helical" evidence="9">
    <location>
        <begin position="12"/>
        <end position="31"/>
    </location>
</feature>
<reference evidence="11" key="1">
    <citation type="journal article" date="2020" name="mSystems">
        <title>Genome- and Community-Level Interaction Insights into Carbon Utilization and Element Cycling Functions of Hydrothermarchaeota in Hydrothermal Sediment.</title>
        <authorList>
            <person name="Zhou Z."/>
            <person name="Liu Y."/>
            <person name="Xu W."/>
            <person name="Pan J."/>
            <person name="Luo Z.H."/>
            <person name="Li M."/>
        </authorList>
    </citation>
    <scope>NUCLEOTIDE SEQUENCE [LARGE SCALE GENOMIC DNA]</scope>
    <source>
        <strain evidence="11">SpSt-508</strain>
    </source>
</reference>
<organism evidence="11">
    <name type="scientific">Schlesneria paludicola</name>
    <dbReference type="NCBI Taxonomy" id="360056"/>
    <lineage>
        <taxon>Bacteria</taxon>
        <taxon>Pseudomonadati</taxon>
        <taxon>Planctomycetota</taxon>
        <taxon>Planctomycetia</taxon>
        <taxon>Planctomycetales</taxon>
        <taxon>Planctomycetaceae</taxon>
        <taxon>Schlesneria</taxon>
    </lineage>
</organism>
<dbReference type="InterPro" id="IPR025713">
    <property type="entry name" value="MotB-like_N_dom"/>
</dbReference>
<dbReference type="AlphaFoldDB" id="A0A7C4LL76"/>
<evidence type="ECO:0000256" key="1">
    <source>
        <dbReference type="ARBA" id="ARBA00004162"/>
    </source>
</evidence>
<name>A0A7C4LL76_9PLAN</name>
<feature type="region of interest" description="Disordered" evidence="8">
    <location>
        <begin position="251"/>
        <end position="384"/>
    </location>
</feature>
<protein>
    <recommendedName>
        <fullName evidence="10">OmpA-like domain-containing protein</fullName>
    </recommendedName>
</protein>
<evidence type="ECO:0000313" key="11">
    <source>
        <dbReference type="EMBL" id="HGT39613.1"/>
    </source>
</evidence>
<feature type="compositionally biased region" description="Basic and acidic residues" evidence="8">
    <location>
        <begin position="296"/>
        <end position="311"/>
    </location>
</feature>
<feature type="compositionally biased region" description="Low complexity" evidence="8">
    <location>
        <begin position="284"/>
        <end position="295"/>
    </location>
</feature>
<evidence type="ECO:0000256" key="9">
    <source>
        <dbReference type="SAM" id="Phobius"/>
    </source>
</evidence>
<dbReference type="InterPro" id="IPR050330">
    <property type="entry name" value="Bact_OuterMem_StrucFunc"/>
</dbReference>
<evidence type="ECO:0000256" key="3">
    <source>
        <dbReference type="ARBA" id="ARBA00022475"/>
    </source>
</evidence>
<dbReference type="Pfam" id="PF13677">
    <property type="entry name" value="MotB_plug"/>
    <property type="match status" value="1"/>
</dbReference>
<keyword evidence="4 9" id="KW-0812">Transmembrane</keyword>
<dbReference type="EMBL" id="DSVQ01000012">
    <property type="protein sequence ID" value="HGT39613.1"/>
    <property type="molecule type" value="Genomic_DNA"/>
</dbReference>
<feature type="compositionally biased region" description="Basic and acidic residues" evidence="8">
    <location>
        <begin position="255"/>
        <end position="282"/>
    </location>
</feature>
<comment type="subcellular location">
    <subcellularLocation>
        <location evidence="1">Cell membrane</location>
        <topology evidence="1">Single-pass membrane protein</topology>
    </subcellularLocation>
</comment>
<dbReference type="GO" id="GO:0005886">
    <property type="term" value="C:plasma membrane"/>
    <property type="evidence" value="ECO:0007669"/>
    <property type="project" value="UniProtKB-SubCell"/>
</dbReference>
<evidence type="ECO:0000256" key="4">
    <source>
        <dbReference type="ARBA" id="ARBA00022692"/>
    </source>
</evidence>
<dbReference type="Pfam" id="PF00691">
    <property type="entry name" value="OmpA"/>
    <property type="match status" value="1"/>
</dbReference>
<dbReference type="SUPFAM" id="SSF103088">
    <property type="entry name" value="OmpA-like"/>
    <property type="match status" value="1"/>
</dbReference>
<keyword evidence="5 9" id="KW-1133">Transmembrane helix</keyword>
<feature type="domain" description="OmpA-like" evidence="10">
    <location>
        <begin position="110"/>
        <end position="230"/>
    </location>
</feature>
<sequence length="384" mass="40411">MAGKGGGAWKVAYADFVTAMMAFFMVMWITAQNKAVKESIAQYFQNPLGTIPEARATSIHGIEGASAEAPFEGHQAGPHGTNMPGVGGADGEHADGSEIPMPATLRIFDRLDRTRDVGTIVLFADWSAELDDAGKQQLRALAPQLLGKPNKIELRGHADLFTVADNPSADVWGLCLKRCQAVMAYLIELGIEPDRFRLSQDGIHEPYSKDERLRFRRLNSRVEVFAVSEFTQEYKQSLSERAGEFVEAAKATPNPHDHPALPARNDSEGHGHGAGKAADHGHGSKAASSGHGSAKSSDHGHGAGKATDHGHGTQASNHGHGSKAASSGHGTKPNDAKAVHQGHGGTTAGSADKKAAGKQSESHPTQGHGREPSAKSAGHGTKGH</sequence>
<evidence type="ECO:0000256" key="5">
    <source>
        <dbReference type="ARBA" id="ARBA00022989"/>
    </source>
</evidence>
<evidence type="ECO:0000256" key="2">
    <source>
        <dbReference type="ARBA" id="ARBA00008914"/>
    </source>
</evidence>
<dbReference type="PANTHER" id="PTHR30329">
    <property type="entry name" value="STATOR ELEMENT OF FLAGELLAR MOTOR COMPLEX"/>
    <property type="match status" value="1"/>
</dbReference>
<gene>
    <name evidence="11" type="ORF">ENS64_10175</name>
</gene>